<dbReference type="Proteomes" id="UP000289219">
    <property type="component" value="Segment"/>
</dbReference>
<evidence type="ECO:0000313" key="2">
    <source>
        <dbReference type="Proteomes" id="UP000289219"/>
    </source>
</evidence>
<protein>
    <submittedName>
        <fullName evidence="1">Uncharacterized protein</fullName>
    </submittedName>
</protein>
<gene>
    <name evidence="1" type="ORF">ASswx1_364</name>
</gene>
<name>A0A411B8S5_9CAUD</name>
<accession>A0A411B8S5</accession>
<reference evidence="1 2" key="1">
    <citation type="submission" date="2018-08" db="EMBL/GenBank/DDBJ databases">
        <title>Asswx_1, Complete genome sequences of 3 novel enterobacteria, Pakpunavirus like phages.</title>
        <authorList>
            <person name="Yuan S."/>
            <person name="Ma Y."/>
            <person name="Liu Q."/>
        </authorList>
    </citation>
    <scope>NUCLEOTIDE SEQUENCE [LARGE SCALE GENOMIC DNA]</scope>
</reference>
<organism evidence="1 2">
    <name type="scientific">Aeromonas phage Asswx_1</name>
    <dbReference type="NCBI Taxonomy" id="2419739"/>
    <lineage>
        <taxon>Viruses</taxon>
        <taxon>Duplodnaviria</taxon>
        <taxon>Heunggongvirae</taxon>
        <taxon>Uroviricota</taxon>
        <taxon>Caudoviricetes</taxon>
        <taxon>Pantevenvirales</taxon>
        <taxon>Straboviridae</taxon>
        <taxon>Emmerichvirinae</taxon>
        <taxon>Ceceduovirus</taxon>
        <taxon>Ceceduovirus aszj</taxon>
    </lineage>
</organism>
<proteinExistence type="predicted"/>
<evidence type="ECO:0000313" key="1">
    <source>
        <dbReference type="EMBL" id="QAX98004.1"/>
    </source>
</evidence>
<sequence>MINSITYVLKKEDCHESYQPITIKIIGEIPMDEVKKVYRIRMFDRYHDWFRSEENDIEIIDTGRDTIGDHKFVEYDLKDGKVLTVVFSKLVNHDHMDEFIGRIIHKQRLGSSLGSCRAKRAGFICGERKFGKSESLRIDCDGNKF</sequence>
<dbReference type="EMBL" id="MH791398">
    <property type="protein sequence ID" value="QAX98004.1"/>
    <property type="molecule type" value="Genomic_DNA"/>
</dbReference>